<name>A0A0R2KH96_9LACO</name>
<evidence type="ECO:0000313" key="3">
    <source>
        <dbReference type="Proteomes" id="UP000051500"/>
    </source>
</evidence>
<dbReference type="Proteomes" id="UP000051500">
    <property type="component" value="Unassembled WGS sequence"/>
</dbReference>
<reference evidence="2 3" key="1">
    <citation type="journal article" date="2015" name="Genome Announc.">
        <title>Expanding the biotechnology potential of lactobacilli through comparative genomics of 213 strains and associated genera.</title>
        <authorList>
            <person name="Sun Z."/>
            <person name="Harris H.M."/>
            <person name="McCann A."/>
            <person name="Guo C."/>
            <person name="Argimon S."/>
            <person name="Zhang W."/>
            <person name="Yang X."/>
            <person name="Jeffery I.B."/>
            <person name="Cooney J.C."/>
            <person name="Kagawa T.F."/>
            <person name="Liu W."/>
            <person name="Song Y."/>
            <person name="Salvetti E."/>
            <person name="Wrobel A."/>
            <person name="Rasinkangas P."/>
            <person name="Parkhill J."/>
            <person name="Rea M.C."/>
            <person name="O'Sullivan O."/>
            <person name="Ritari J."/>
            <person name="Douillard F.P."/>
            <person name="Paul Ross R."/>
            <person name="Yang R."/>
            <person name="Briner A.E."/>
            <person name="Felis G.E."/>
            <person name="de Vos W.M."/>
            <person name="Barrangou R."/>
            <person name="Klaenhammer T.R."/>
            <person name="Caufield P.W."/>
            <person name="Cui Y."/>
            <person name="Zhang H."/>
            <person name="O'Toole P.W."/>
        </authorList>
    </citation>
    <scope>NUCLEOTIDE SEQUENCE [LARGE SCALE GENOMIC DNA]</scope>
    <source>
        <strain evidence="2 3">DSM 22408</strain>
    </source>
</reference>
<dbReference type="PATRIC" id="fig|1122146.4.peg.730"/>
<protein>
    <recommendedName>
        <fullName evidence="1">Cpl-7 lysozyme C-terminal domain-containing protein</fullName>
    </recommendedName>
</protein>
<dbReference type="eggNOG" id="COG3023">
    <property type="taxonomic scope" value="Bacteria"/>
</dbReference>
<dbReference type="SMART" id="SM01095">
    <property type="entry name" value="Cpl-7"/>
    <property type="match status" value="2"/>
</dbReference>
<dbReference type="STRING" id="1122146.IV53_GL000702"/>
<dbReference type="EMBL" id="JQBZ01000025">
    <property type="protein sequence ID" value="KRN88734.1"/>
    <property type="molecule type" value="Genomic_DNA"/>
</dbReference>
<dbReference type="Pfam" id="PF08230">
    <property type="entry name" value="CW_7"/>
    <property type="match status" value="2"/>
</dbReference>
<sequence>MDMSYVDYPAIIKNMGFNGYAKGTTSKSVSKTKSVDELADEVLEGKWGNGNDRYNRLTNAGYDYDRVQDKVNEKLGITRTLKSVDTIAREVIHGDWGNGEERYNRLTNAGYDYDKVQTRVNELI</sequence>
<gene>
    <name evidence="2" type="ORF">IV53_GL000702</name>
</gene>
<comment type="caution">
    <text evidence="2">The sequence shown here is derived from an EMBL/GenBank/DDBJ whole genome shotgun (WGS) entry which is preliminary data.</text>
</comment>
<dbReference type="AlphaFoldDB" id="A0A0R2KH96"/>
<feature type="domain" description="Cpl-7 lysozyme C-terminal" evidence="1">
    <location>
        <begin position="84"/>
        <end position="124"/>
    </location>
</feature>
<feature type="domain" description="Cpl-7 lysozyme C-terminal" evidence="1">
    <location>
        <begin position="35"/>
        <end position="76"/>
    </location>
</feature>
<organism evidence="2 3">
    <name type="scientific">Ligilactobacillus ceti DSM 22408</name>
    <dbReference type="NCBI Taxonomy" id="1122146"/>
    <lineage>
        <taxon>Bacteria</taxon>
        <taxon>Bacillati</taxon>
        <taxon>Bacillota</taxon>
        <taxon>Bacilli</taxon>
        <taxon>Lactobacillales</taxon>
        <taxon>Lactobacillaceae</taxon>
        <taxon>Ligilactobacillus</taxon>
    </lineage>
</organism>
<dbReference type="InterPro" id="IPR013168">
    <property type="entry name" value="Cpl_7_lyso_C"/>
</dbReference>
<dbReference type="RefSeq" id="WP_235807546.1">
    <property type="nucleotide sequence ID" value="NZ_JQBZ01000025.1"/>
</dbReference>
<evidence type="ECO:0000259" key="1">
    <source>
        <dbReference type="SMART" id="SM01095"/>
    </source>
</evidence>
<evidence type="ECO:0000313" key="2">
    <source>
        <dbReference type="EMBL" id="KRN88734.1"/>
    </source>
</evidence>
<accession>A0A0R2KH96</accession>
<keyword evidence="3" id="KW-1185">Reference proteome</keyword>
<proteinExistence type="predicted"/>